<feature type="region of interest" description="Disordered" evidence="1">
    <location>
        <begin position="26"/>
        <end position="47"/>
    </location>
</feature>
<dbReference type="EMBL" id="MNUE01000009">
    <property type="protein sequence ID" value="OJD36911.1"/>
    <property type="molecule type" value="Genomic_DNA"/>
</dbReference>
<reference evidence="3 4" key="1">
    <citation type="submission" date="2016-10" db="EMBL/GenBank/DDBJ databases">
        <title>Proteomics and genomics reveal pathogen-plant mechanisms compatible with a hemibiotrophic lifestyle of Diplodia corticola.</title>
        <authorList>
            <person name="Fernandes I."/>
            <person name="De Jonge R."/>
            <person name="Van De Peer Y."/>
            <person name="Devreese B."/>
            <person name="Alves A."/>
            <person name="Esteves A.C."/>
        </authorList>
    </citation>
    <scope>NUCLEOTIDE SEQUENCE [LARGE SCALE GENOMIC DNA]</scope>
    <source>
        <strain evidence="3 4">CBS 112549</strain>
    </source>
</reference>
<keyword evidence="2" id="KW-0732">Signal</keyword>
<evidence type="ECO:0000313" key="4">
    <source>
        <dbReference type="Proteomes" id="UP000183809"/>
    </source>
</evidence>
<evidence type="ECO:0000256" key="2">
    <source>
        <dbReference type="SAM" id="SignalP"/>
    </source>
</evidence>
<dbReference type="AlphaFoldDB" id="A0A1J9S8S4"/>
<protein>
    <submittedName>
        <fullName evidence="3">Uncharacterized protein</fullName>
    </submittedName>
</protein>
<dbReference type="GeneID" id="31020046"/>
<feature type="signal peptide" evidence="2">
    <location>
        <begin position="1"/>
        <end position="22"/>
    </location>
</feature>
<feature type="compositionally biased region" description="Low complexity" evidence="1">
    <location>
        <begin position="127"/>
        <end position="138"/>
    </location>
</feature>
<comment type="caution">
    <text evidence="3">The sequence shown here is derived from an EMBL/GenBank/DDBJ whole genome shotgun (WGS) entry which is preliminary data.</text>
</comment>
<organism evidence="3 4">
    <name type="scientific">Diplodia corticola</name>
    <dbReference type="NCBI Taxonomy" id="236234"/>
    <lineage>
        <taxon>Eukaryota</taxon>
        <taxon>Fungi</taxon>
        <taxon>Dikarya</taxon>
        <taxon>Ascomycota</taxon>
        <taxon>Pezizomycotina</taxon>
        <taxon>Dothideomycetes</taxon>
        <taxon>Dothideomycetes incertae sedis</taxon>
        <taxon>Botryosphaeriales</taxon>
        <taxon>Botryosphaeriaceae</taxon>
        <taxon>Diplodia</taxon>
    </lineage>
</organism>
<dbReference type="OrthoDB" id="3777408at2759"/>
<dbReference type="RefSeq" id="XP_020133171.1">
    <property type="nucleotide sequence ID" value="XM_020279783.1"/>
</dbReference>
<evidence type="ECO:0000256" key="1">
    <source>
        <dbReference type="SAM" id="MobiDB-lite"/>
    </source>
</evidence>
<dbReference type="Proteomes" id="UP000183809">
    <property type="component" value="Unassembled WGS sequence"/>
</dbReference>
<proteinExistence type="predicted"/>
<feature type="region of interest" description="Disordered" evidence="1">
    <location>
        <begin position="127"/>
        <end position="162"/>
    </location>
</feature>
<name>A0A1J9S8S4_9PEZI</name>
<feature type="compositionally biased region" description="Low complexity" evidence="1">
    <location>
        <begin position="37"/>
        <end position="47"/>
    </location>
</feature>
<accession>A0A1J9S8S4</accession>
<evidence type="ECO:0000313" key="3">
    <source>
        <dbReference type="EMBL" id="OJD36911.1"/>
    </source>
</evidence>
<sequence length="162" mass="16743">MPGIQNLLVLLVAALTVSNVAASPLKRELPPWPSTPTPATVTPAPTSIPGNAVIRPATTPSPSTGCTTKLFEAQKMGAVEKGTCTYYDSYTTVTEYVDCGGCTLQMQQMGHGPVAKCSAATTLPLGTTTATSCSPSSSNYDDAATTPSTARPTVLPDREPPR</sequence>
<keyword evidence="4" id="KW-1185">Reference proteome</keyword>
<feature type="chain" id="PRO_5012136899" evidence="2">
    <location>
        <begin position="23"/>
        <end position="162"/>
    </location>
</feature>
<gene>
    <name evidence="3" type="ORF">BKCO1_9000140</name>
</gene>